<sequence length="55" mass="6225">MIHIAYTHWPYIAASYGCALLATLWLGIGLALRLHRATTRLALLERHDARRKPTA</sequence>
<keyword evidence="1" id="KW-1133">Transmembrane helix</keyword>
<evidence type="ECO:0000313" key="2">
    <source>
        <dbReference type="EMBL" id="NVN45455.1"/>
    </source>
</evidence>
<comment type="caution">
    <text evidence="2">The sequence shown here is derived from an EMBL/GenBank/DDBJ whole genome shotgun (WGS) entry which is preliminary data.</text>
</comment>
<protein>
    <submittedName>
        <fullName evidence="2">Heme exporter protein CcmD</fullName>
    </submittedName>
</protein>
<keyword evidence="1" id="KW-0812">Transmembrane</keyword>
<feature type="transmembrane region" description="Helical" evidence="1">
    <location>
        <begin position="12"/>
        <end position="32"/>
    </location>
</feature>
<evidence type="ECO:0000256" key="1">
    <source>
        <dbReference type="SAM" id="Phobius"/>
    </source>
</evidence>
<proteinExistence type="predicted"/>
<accession>A0ABX2P1U9</accession>
<dbReference type="Proteomes" id="UP001516351">
    <property type="component" value="Unassembled WGS sequence"/>
</dbReference>
<reference evidence="2 3" key="1">
    <citation type="submission" date="2020-06" db="EMBL/GenBank/DDBJ databases">
        <title>Synonyms of Asaia species.</title>
        <authorList>
            <person name="Sombolestani A."/>
        </authorList>
    </citation>
    <scope>NUCLEOTIDE SEQUENCE [LARGE SCALE GENOMIC DNA]</scope>
    <source>
        <strain evidence="2 3">LMG 27047</strain>
    </source>
</reference>
<dbReference type="RefSeq" id="WP_267310824.1">
    <property type="nucleotide sequence ID" value="NZ_JABXXT010000001.1"/>
</dbReference>
<name>A0ABX2P1U9_9PROT</name>
<dbReference type="EMBL" id="JABXXV010000001">
    <property type="protein sequence ID" value="NVN45455.1"/>
    <property type="molecule type" value="Genomic_DNA"/>
</dbReference>
<keyword evidence="1" id="KW-0472">Membrane</keyword>
<keyword evidence="3" id="KW-1185">Reference proteome</keyword>
<organism evidence="2 3">
    <name type="scientific">Asaia spathodeae</name>
    <dbReference type="NCBI Taxonomy" id="657016"/>
    <lineage>
        <taxon>Bacteria</taxon>
        <taxon>Pseudomonadati</taxon>
        <taxon>Pseudomonadota</taxon>
        <taxon>Alphaproteobacteria</taxon>
        <taxon>Acetobacterales</taxon>
        <taxon>Acetobacteraceae</taxon>
        <taxon>Asaia</taxon>
    </lineage>
</organism>
<gene>
    <name evidence="2" type="primary">ccmD</name>
    <name evidence="2" type="ORF">HW542_01375</name>
</gene>
<evidence type="ECO:0000313" key="3">
    <source>
        <dbReference type="Proteomes" id="UP001516351"/>
    </source>
</evidence>